<dbReference type="EC" id="2.7.1.24" evidence="5 6"/>
<evidence type="ECO:0000313" key="8">
    <source>
        <dbReference type="Proteomes" id="UP000233597"/>
    </source>
</evidence>
<sequence>MEILGLTGSIGMGKSTAAGMFRHLGVPVYDADANAHRLTKPDGAAFADIAALFPDVIVDGKIDRQLLGARVFGDPAALKALEGILHPLIRAARNDFIRNCQRAGFALVVLDIPLLFETDGQKQCDNVAVVSAPGFIQKQRVMGRPGMSPQKFAEILKKQMPDREKRRKADFIIPTGLGRAVTFRVIQSIISELTHRN</sequence>
<feature type="binding site" evidence="5">
    <location>
        <begin position="11"/>
        <end position="16"/>
    </location>
    <ligand>
        <name>ATP</name>
        <dbReference type="ChEBI" id="CHEBI:30616"/>
    </ligand>
</feature>
<evidence type="ECO:0000256" key="5">
    <source>
        <dbReference type="HAMAP-Rule" id="MF_00376"/>
    </source>
</evidence>
<keyword evidence="5" id="KW-0963">Cytoplasm</keyword>
<dbReference type="OrthoDB" id="9812943at2"/>
<dbReference type="NCBIfam" id="TIGR00152">
    <property type="entry name" value="dephospho-CoA kinase"/>
    <property type="match status" value="1"/>
</dbReference>
<dbReference type="RefSeq" id="WP_101265331.1">
    <property type="nucleotide sequence ID" value="NZ_NWTK01000004.1"/>
</dbReference>
<dbReference type="CDD" id="cd02022">
    <property type="entry name" value="DPCK"/>
    <property type="match status" value="1"/>
</dbReference>
<comment type="function">
    <text evidence="5">Catalyzes the phosphorylation of the 3'-hydroxyl group of dephosphocoenzyme A to form coenzyme A.</text>
</comment>
<dbReference type="UniPathway" id="UPA00241">
    <property type="reaction ID" value="UER00356"/>
</dbReference>
<evidence type="ECO:0000256" key="6">
    <source>
        <dbReference type="NCBIfam" id="TIGR00152"/>
    </source>
</evidence>
<evidence type="ECO:0000313" key="7">
    <source>
        <dbReference type="EMBL" id="PKR54681.1"/>
    </source>
</evidence>
<accession>A0A2N3KVS1</accession>
<dbReference type="SUPFAM" id="SSF52540">
    <property type="entry name" value="P-loop containing nucleoside triphosphate hydrolases"/>
    <property type="match status" value="1"/>
</dbReference>
<dbReference type="EMBL" id="NWTK01000004">
    <property type="protein sequence ID" value="PKR54681.1"/>
    <property type="molecule type" value="Genomic_DNA"/>
</dbReference>
<dbReference type="Pfam" id="PF01121">
    <property type="entry name" value="CoaE"/>
    <property type="match status" value="1"/>
</dbReference>
<dbReference type="InterPro" id="IPR027417">
    <property type="entry name" value="P-loop_NTPase"/>
</dbReference>
<keyword evidence="5 7" id="KW-0418">Kinase</keyword>
<dbReference type="PROSITE" id="PS51219">
    <property type="entry name" value="DPCK"/>
    <property type="match status" value="1"/>
</dbReference>
<evidence type="ECO:0000256" key="1">
    <source>
        <dbReference type="ARBA" id="ARBA00009018"/>
    </source>
</evidence>
<keyword evidence="3 5" id="KW-0067">ATP-binding</keyword>
<organism evidence="7 8">
    <name type="scientific">Thalassospira marina</name>
    <dbReference type="NCBI Taxonomy" id="2048283"/>
    <lineage>
        <taxon>Bacteria</taxon>
        <taxon>Pseudomonadati</taxon>
        <taxon>Pseudomonadota</taxon>
        <taxon>Alphaproteobacteria</taxon>
        <taxon>Rhodospirillales</taxon>
        <taxon>Thalassospiraceae</taxon>
        <taxon>Thalassospira</taxon>
    </lineage>
</organism>
<gene>
    <name evidence="5" type="primary">coaE</name>
    <name evidence="7" type="ORF">COO20_07990</name>
</gene>
<reference evidence="7 8" key="1">
    <citation type="submission" date="2017-09" db="EMBL/GenBank/DDBJ databases">
        <title>Biodiversity and function of Thalassospira species in the particle-attached aromatic-hydrocarbon-degrading consortia from the surface seawater of the South China Sea.</title>
        <authorList>
            <person name="Dong C."/>
            <person name="Liu R."/>
            <person name="Shao Z."/>
        </authorList>
    </citation>
    <scope>NUCLEOTIDE SEQUENCE [LARGE SCALE GENOMIC DNA]</scope>
    <source>
        <strain evidence="7 8">CSC1P2</strain>
    </source>
</reference>
<dbReference type="GO" id="GO:0005524">
    <property type="term" value="F:ATP binding"/>
    <property type="evidence" value="ECO:0007669"/>
    <property type="project" value="UniProtKB-UniRule"/>
</dbReference>
<dbReference type="HAMAP" id="MF_00376">
    <property type="entry name" value="Dephospho_CoA_kinase"/>
    <property type="match status" value="1"/>
</dbReference>
<dbReference type="InterPro" id="IPR001977">
    <property type="entry name" value="Depp_CoAkinase"/>
</dbReference>
<protein>
    <recommendedName>
        <fullName evidence="5 6">Dephospho-CoA kinase</fullName>
        <ecNumber evidence="5 6">2.7.1.24</ecNumber>
    </recommendedName>
    <alternativeName>
        <fullName evidence="5">Dephosphocoenzyme A kinase</fullName>
    </alternativeName>
</protein>
<dbReference type="GO" id="GO:0015937">
    <property type="term" value="P:coenzyme A biosynthetic process"/>
    <property type="evidence" value="ECO:0007669"/>
    <property type="project" value="UniProtKB-UniRule"/>
</dbReference>
<proteinExistence type="inferred from homology"/>
<comment type="subcellular location">
    <subcellularLocation>
        <location evidence="5">Cytoplasm</location>
    </subcellularLocation>
</comment>
<keyword evidence="5" id="KW-0808">Transferase</keyword>
<evidence type="ECO:0000256" key="4">
    <source>
        <dbReference type="ARBA" id="ARBA00022993"/>
    </source>
</evidence>
<dbReference type="PANTHER" id="PTHR10695:SF46">
    <property type="entry name" value="BIFUNCTIONAL COENZYME A SYNTHASE-RELATED"/>
    <property type="match status" value="1"/>
</dbReference>
<dbReference type="PANTHER" id="PTHR10695">
    <property type="entry name" value="DEPHOSPHO-COA KINASE-RELATED"/>
    <property type="match status" value="1"/>
</dbReference>
<dbReference type="AlphaFoldDB" id="A0A2N3KVS1"/>
<dbReference type="GO" id="GO:0004140">
    <property type="term" value="F:dephospho-CoA kinase activity"/>
    <property type="evidence" value="ECO:0007669"/>
    <property type="project" value="UniProtKB-UniRule"/>
</dbReference>
<evidence type="ECO:0000256" key="3">
    <source>
        <dbReference type="ARBA" id="ARBA00022840"/>
    </source>
</evidence>
<comment type="pathway">
    <text evidence="5">Cofactor biosynthesis; coenzyme A biosynthesis; CoA from (R)-pantothenate: step 5/5.</text>
</comment>
<dbReference type="Gene3D" id="3.40.50.300">
    <property type="entry name" value="P-loop containing nucleotide triphosphate hydrolases"/>
    <property type="match status" value="1"/>
</dbReference>
<comment type="caution">
    <text evidence="7">The sequence shown here is derived from an EMBL/GenBank/DDBJ whole genome shotgun (WGS) entry which is preliminary data.</text>
</comment>
<comment type="similarity">
    <text evidence="1 5">Belongs to the CoaE family.</text>
</comment>
<keyword evidence="2 5" id="KW-0547">Nucleotide-binding</keyword>
<evidence type="ECO:0000256" key="2">
    <source>
        <dbReference type="ARBA" id="ARBA00022741"/>
    </source>
</evidence>
<keyword evidence="4 5" id="KW-0173">Coenzyme A biosynthesis</keyword>
<dbReference type="Proteomes" id="UP000233597">
    <property type="component" value="Unassembled WGS sequence"/>
</dbReference>
<comment type="catalytic activity">
    <reaction evidence="5">
        <text>3'-dephospho-CoA + ATP = ADP + CoA + H(+)</text>
        <dbReference type="Rhea" id="RHEA:18245"/>
        <dbReference type="ChEBI" id="CHEBI:15378"/>
        <dbReference type="ChEBI" id="CHEBI:30616"/>
        <dbReference type="ChEBI" id="CHEBI:57287"/>
        <dbReference type="ChEBI" id="CHEBI:57328"/>
        <dbReference type="ChEBI" id="CHEBI:456216"/>
        <dbReference type="EC" id="2.7.1.24"/>
    </reaction>
</comment>
<name>A0A2N3KVS1_9PROT</name>
<dbReference type="GO" id="GO:0005737">
    <property type="term" value="C:cytoplasm"/>
    <property type="evidence" value="ECO:0007669"/>
    <property type="project" value="UniProtKB-SubCell"/>
</dbReference>